<dbReference type="AlphaFoldDB" id="A0A915EGC7"/>
<reference evidence="4" key="1">
    <citation type="submission" date="2022-11" db="UniProtKB">
        <authorList>
            <consortium name="WormBaseParasite"/>
        </authorList>
    </citation>
    <scope>IDENTIFICATION</scope>
</reference>
<keyword evidence="1" id="KW-0479">Metal-binding</keyword>
<dbReference type="PROSITE" id="PS50157">
    <property type="entry name" value="ZINC_FINGER_C2H2_2"/>
    <property type="match status" value="1"/>
</dbReference>
<protein>
    <submittedName>
        <fullName evidence="4">C2H2-type domain-containing protein</fullName>
    </submittedName>
</protein>
<evidence type="ECO:0000313" key="4">
    <source>
        <dbReference type="WBParaSite" id="jg6050"/>
    </source>
</evidence>
<keyword evidence="1" id="KW-0862">Zinc</keyword>
<dbReference type="GO" id="GO:0008270">
    <property type="term" value="F:zinc ion binding"/>
    <property type="evidence" value="ECO:0007669"/>
    <property type="project" value="UniProtKB-KW"/>
</dbReference>
<evidence type="ECO:0000313" key="3">
    <source>
        <dbReference type="Proteomes" id="UP000887574"/>
    </source>
</evidence>
<accession>A0A915EGC7</accession>
<dbReference type="PROSITE" id="PS00028">
    <property type="entry name" value="ZINC_FINGER_C2H2_1"/>
    <property type="match status" value="1"/>
</dbReference>
<name>A0A915EGC7_9BILA</name>
<keyword evidence="1" id="KW-0863">Zinc-finger</keyword>
<dbReference type="WBParaSite" id="jg6050">
    <property type="protein sequence ID" value="jg6050"/>
    <property type="gene ID" value="jg6050"/>
</dbReference>
<evidence type="ECO:0000256" key="1">
    <source>
        <dbReference type="PROSITE-ProRule" id="PRU00042"/>
    </source>
</evidence>
<dbReference type="Gene3D" id="3.30.160.60">
    <property type="entry name" value="Classic Zinc Finger"/>
    <property type="match status" value="1"/>
</dbReference>
<keyword evidence="3" id="KW-1185">Reference proteome</keyword>
<dbReference type="PANTHER" id="PTHR33845">
    <property type="entry name" value="C2H2-TYPE DOMAIN-CONTAINING PROTEIN"/>
    <property type="match status" value="1"/>
</dbReference>
<sequence>MTAWQFANIGRGREYSTKEWNPELPSFLVKESYEAEEVFTKSVHCIPAKCPTLEEDTRIEEELIDKEEGDELEKCRLQDCSTIYQCPICEKQYLKKSNFLKHMENGVHNNQLEHESLTDYVLKSYAETMDNTYSYSRELLETVRGEIEDQSTKYQDQSLLSINFLEEGWAIRARRRNKRFSEAQKSFMKKYFDRGEESGQKIDAAHVAKLMKTEKNKEGIPIFEPDEFLNALQIKNYFSKLAREKHPIDDMTMEEKELNSHNDETEEINPKDFIQQEDIAFESLSPTLNEILQ</sequence>
<proteinExistence type="predicted"/>
<organism evidence="3 4">
    <name type="scientific">Ditylenchus dipsaci</name>
    <dbReference type="NCBI Taxonomy" id="166011"/>
    <lineage>
        <taxon>Eukaryota</taxon>
        <taxon>Metazoa</taxon>
        <taxon>Ecdysozoa</taxon>
        <taxon>Nematoda</taxon>
        <taxon>Chromadorea</taxon>
        <taxon>Rhabditida</taxon>
        <taxon>Tylenchina</taxon>
        <taxon>Tylenchomorpha</taxon>
        <taxon>Sphaerularioidea</taxon>
        <taxon>Anguinidae</taxon>
        <taxon>Anguininae</taxon>
        <taxon>Ditylenchus</taxon>
    </lineage>
</organism>
<dbReference type="Proteomes" id="UP000887574">
    <property type="component" value="Unplaced"/>
</dbReference>
<evidence type="ECO:0000259" key="2">
    <source>
        <dbReference type="PROSITE" id="PS50157"/>
    </source>
</evidence>
<feature type="domain" description="C2H2-type" evidence="2">
    <location>
        <begin position="84"/>
        <end position="113"/>
    </location>
</feature>
<dbReference type="SMART" id="SM00355">
    <property type="entry name" value="ZnF_C2H2"/>
    <property type="match status" value="1"/>
</dbReference>
<dbReference type="InterPro" id="IPR013087">
    <property type="entry name" value="Znf_C2H2_type"/>
</dbReference>
<dbReference type="PANTHER" id="PTHR33845:SF1">
    <property type="entry name" value="C2H2-TYPE DOMAIN-CONTAINING PROTEIN"/>
    <property type="match status" value="1"/>
</dbReference>